<dbReference type="HOGENOM" id="CLU_1385549_0_0_1"/>
<reference evidence="3 5" key="2">
    <citation type="journal article" date="2013" name="Nature">
        <title>Insights into bilaterian evolution from three spiralian genomes.</title>
        <authorList>
            <person name="Simakov O."/>
            <person name="Marletaz F."/>
            <person name="Cho S.J."/>
            <person name="Edsinger-Gonzales E."/>
            <person name="Havlak P."/>
            <person name="Hellsten U."/>
            <person name="Kuo D.H."/>
            <person name="Larsson T."/>
            <person name="Lv J."/>
            <person name="Arendt D."/>
            <person name="Savage R."/>
            <person name="Osoegawa K."/>
            <person name="de Jong P."/>
            <person name="Grimwood J."/>
            <person name="Chapman J.A."/>
            <person name="Shapiro H."/>
            <person name="Aerts A."/>
            <person name="Otillar R.P."/>
            <person name="Terry A.Y."/>
            <person name="Boore J.L."/>
            <person name="Grigoriev I.V."/>
            <person name="Lindberg D.R."/>
            <person name="Seaver E.C."/>
            <person name="Weisblat D.A."/>
            <person name="Putnam N.H."/>
            <person name="Rokhsar D.S."/>
        </authorList>
    </citation>
    <scope>NUCLEOTIDE SEQUENCE</scope>
</reference>
<feature type="region of interest" description="Disordered" evidence="2">
    <location>
        <begin position="29"/>
        <end position="85"/>
    </location>
</feature>
<evidence type="ECO:0000313" key="3">
    <source>
        <dbReference type="EMBL" id="ESN96463.1"/>
    </source>
</evidence>
<dbReference type="InterPro" id="IPR028237">
    <property type="entry name" value="PRR15"/>
</dbReference>
<sequence>MSVSQKKLKLFKTTSLSDIFSTLRLKNNTSAGIPTFNDPTKSDLPPSQDQPSTTAAMTKLSTQNHQKRQNPSTSNNSSKPAPTSIDDECQLHEINSKLVNSRGLHVSRSGRFKEKNKQRQRVYSVNGETMLSVDSTVIDNENEKHKKFNRNASLITQGQFSFLNDGEVVRSDPPRSAPALSLFSVSLVGYDDSNSKL</sequence>
<dbReference type="EMBL" id="KB097495">
    <property type="protein sequence ID" value="ESN96463.1"/>
    <property type="molecule type" value="Genomic_DNA"/>
</dbReference>
<organism evidence="4 5">
    <name type="scientific">Helobdella robusta</name>
    <name type="common">Californian leech</name>
    <dbReference type="NCBI Taxonomy" id="6412"/>
    <lineage>
        <taxon>Eukaryota</taxon>
        <taxon>Metazoa</taxon>
        <taxon>Spiralia</taxon>
        <taxon>Lophotrochozoa</taxon>
        <taxon>Annelida</taxon>
        <taxon>Clitellata</taxon>
        <taxon>Hirudinea</taxon>
        <taxon>Rhynchobdellida</taxon>
        <taxon>Glossiphoniidae</taxon>
        <taxon>Helobdella</taxon>
    </lineage>
</organism>
<reference evidence="5" key="1">
    <citation type="submission" date="2012-12" db="EMBL/GenBank/DDBJ databases">
        <authorList>
            <person name="Hellsten U."/>
            <person name="Grimwood J."/>
            <person name="Chapman J.A."/>
            <person name="Shapiro H."/>
            <person name="Aerts A."/>
            <person name="Otillar R.P."/>
            <person name="Terry A.Y."/>
            <person name="Boore J.L."/>
            <person name="Simakov O."/>
            <person name="Marletaz F."/>
            <person name="Cho S.-J."/>
            <person name="Edsinger-Gonzales E."/>
            <person name="Havlak P."/>
            <person name="Kuo D.-H."/>
            <person name="Larsson T."/>
            <person name="Lv J."/>
            <person name="Arendt D."/>
            <person name="Savage R."/>
            <person name="Osoegawa K."/>
            <person name="de Jong P."/>
            <person name="Lindberg D.R."/>
            <person name="Seaver E.C."/>
            <person name="Weisblat D.A."/>
            <person name="Putnam N.H."/>
            <person name="Grigoriev I.V."/>
            <person name="Rokhsar D.S."/>
        </authorList>
    </citation>
    <scope>NUCLEOTIDE SEQUENCE</scope>
</reference>
<dbReference type="KEGG" id="hro:HELRODRAFT_189257"/>
<evidence type="ECO:0000256" key="1">
    <source>
        <dbReference type="ARBA" id="ARBA00010096"/>
    </source>
</evidence>
<dbReference type="GeneID" id="20211203"/>
<protein>
    <submittedName>
        <fullName evidence="3 4">Uncharacterized protein</fullName>
    </submittedName>
</protein>
<dbReference type="AlphaFoldDB" id="T1FQV6"/>
<comment type="similarity">
    <text evidence="1">Belongs to the PRR15 family.</text>
</comment>
<reference evidence="4" key="3">
    <citation type="submission" date="2015-06" db="UniProtKB">
        <authorList>
            <consortium name="EnsemblMetazoa"/>
        </authorList>
    </citation>
    <scope>IDENTIFICATION</scope>
</reference>
<gene>
    <name evidence="4" type="primary">20211203</name>
    <name evidence="3" type="ORF">HELRODRAFT_189257</name>
</gene>
<accession>T1FQV6</accession>
<dbReference type="Pfam" id="PF15321">
    <property type="entry name" value="ATAD4"/>
    <property type="match status" value="1"/>
</dbReference>
<keyword evidence="5" id="KW-1185">Reference proteome</keyword>
<dbReference type="EnsemblMetazoa" id="HelroT189257">
    <property type="protein sequence ID" value="HelroP189257"/>
    <property type="gene ID" value="HelroG189257"/>
</dbReference>
<evidence type="ECO:0000313" key="5">
    <source>
        <dbReference type="Proteomes" id="UP000015101"/>
    </source>
</evidence>
<dbReference type="CTD" id="20211203"/>
<feature type="compositionally biased region" description="Polar residues" evidence="2">
    <location>
        <begin position="45"/>
        <end position="81"/>
    </location>
</feature>
<dbReference type="RefSeq" id="XP_009025623.1">
    <property type="nucleotide sequence ID" value="XM_009027375.1"/>
</dbReference>
<dbReference type="EMBL" id="AMQM01001393">
    <property type="status" value="NOT_ANNOTATED_CDS"/>
    <property type="molecule type" value="Genomic_DNA"/>
</dbReference>
<name>T1FQV6_HELRO</name>
<evidence type="ECO:0000313" key="4">
    <source>
        <dbReference type="EnsemblMetazoa" id="HelroP189257"/>
    </source>
</evidence>
<dbReference type="Proteomes" id="UP000015101">
    <property type="component" value="Unassembled WGS sequence"/>
</dbReference>
<evidence type="ECO:0000256" key="2">
    <source>
        <dbReference type="SAM" id="MobiDB-lite"/>
    </source>
</evidence>
<dbReference type="InParanoid" id="T1FQV6"/>
<proteinExistence type="inferred from homology"/>